<feature type="transmembrane region" description="Helical" evidence="5">
    <location>
        <begin position="46"/>
        <end position="68"/>
    </location>
</feature>
<dbReference type="GO" id="GO:0015149">
    <property type="term" value="F:hexose transmembrane transporter activity"/>
    <property type="evidence" value="ECO:0007669"/>
    <property type="project" value="TreeGrafter"/>
</dbReference>
<dbReference type="InterPro" id="IPR036259">
    <property type="entry name" value="MFS_trans_sf"/>
</dbReference>
<dbReference type="PROSITE" id="PS50850">
    <property type="entry name" value="MFS"/>
    <property type="match status" value="1"/>
</dbReference>
<dbReference type="Pfam" id="PF07690">
    <property type="entry name" value="MFS_1"/>
    <property type="match status" value="1"/>
</dbReference>
<feature type="transmembrane region" description="Helical" evidence="5">
    <location>
        <begin position="218"/>
        <end position="238"/>
    </location>
</feature>
<dbReference type="InterPro" id="IPR020846">
    <property type="entry name" value="MFS_dom"/>
</dbReference>
<evidence type="ECO:0000256" key="2">
    <source>
        <dbReference type="ARBA" id="ARBA00022692"/>
    </source>
</evidence>
<dbReference type="PANTHER" id="PTHR23503:SF8">
    <property type="entry name" value="FACILITATED GLUCOSE TRANSPORTER PROTEIN 1"/>
    <property type="match status" value="1"/>
</dbReference>
<dbReference type="RefSeq" id="WP_208832529.1">
    <property type="nucleotide sequence ID" value="NZ_CP072110.1"/>
</dbReference>
<proteinExistence type="predicted"/>
<gene>
    <name evidence="7" type="ORF">J1N51_03070</name>
</gene>
<dbReference type="CDD" id="cd06174">
    <property type="entry name" value="MFS"/>
    <property type="match status" value="1"/>
</dbReference>
<organism evidence="7 8">
    <name type="scientific">Psychrosphaera ytuae</name>
    <dbReference type="NCBI Taxonomy" id="2820710"/>
    <lineage>
        <taxon>Bacteria</taxon>
        <taxon>Pseudomonadati</taxon>
        <taxon>Pseudomonadota</taxon>
        <taxon>Gammaproteobacteria</taxon>
        <taxon>Alteromonadales</taxon>
        <taxon>Pseudoalteromonadaceae</taxon>
        <taxon>Psychrosphaera</taxon>
    </lineage>
</organism>
<evidence type="ECO:0000259" key="6">
    <source>
        <dbReference type="PROSITE" id="PS50850"/>
    </source>
</evidence>
<feature type="transmembrane region" description="Helical" evidence="5">
    <location>
        <begin position="276"/>
        <end position="292"/>
    </location>
</feature>
<keyword evidence="3 5" id="KW-1133">Transmembrane helix</keyword>
<keyword evidence="8" id="KW-1185">Reference proteome</keyword>
<sequence length="405" mass="44675">MKIRNKYLVEAIVFMSYVLFAMAWVGGTASMSQIMSSMQLDSYASASFISGAVTFAKIVGTFMAAWLAIKFGVKVAFFISGLLVVLGIFTPLAQDYEWLLVSRFLMGLGGALMIVYFNPIVMNWFSLEERSTINGLNAVAFNVGTAIILTSMVSINELTGNWQNSLVLFSIISLVLIVIWLFVDDQPTTAQTSSQNTVSQDSEQTYGYVDGLKDPFNWAYSLCYAGLLAFYICLFTFYPKAGVSESSVVIGFGIVGTIAGMIYSKRIKQRVSVIKWSGLIVTLMVFTLSFVSSESIQALAAMVLGFFIFFPITALVSIPHELPKMTSNKITVVFSLFWSISYLFATVVLWLFGKIVDMNNGDFQYAFGLIAMVSSTLFLGSFFLPETNPKPNKNSISNDSNEQEA</sequence>
<keyword evidence="1" id="KW-0813">Transport</keyword>
<dbReference type="GO" id="GO:0016020">
    <property type="term" value="C:membrane"/>
    <property type="evidence" value="ECO:0007669"/>
    <property type="project" value="TreeGrafter"/>
</dbReference>
<feature type="transmembrane region" description="Helical" evidence="5">
    <location>
        <begin position="133"/>
        <end position="153"/>
    </location>
</feature>
<dbReference type="InterPro" id="IPR045263">
    <property type="entry name" value="GLUT"/>
</dbReference>
<dbReference type="KEGG" id="psym:J1N51_03070"/>
<evidence type="ECO:0000313" key="8">
    <source>
        <dbReference type="Proteomes" id="UP000682739"/>
    </source>
</evidence>
<feature type="domain" description="Major facilitator superfamily (MFS) profile" evidence="6">
    <location>
        <begin position="9"/>
        <end position="389"/>
    </location>
</feature>
<dbReference type="Gene3D" id="1.20.1250.20">
    <property type="entry name" value="MFS general substrate transporter like domains"/>
    <property type="match status" value="2"/>
</dbReference>
<feature type="transmembrane region" description="Helical" evidence="5">
    <location>
        <begin position="298"/>
        <end position="318"/>
    </location>
</feature>
<feature type="transmembrane region" description="Helical" evidence="5">
    <location>
        <begin position="100"/>
        <end position="121"/>
    </location>
</feature>
<keyword evidence="4 5" id="KW-0472">Membrane</keyword>
<feature type="transmembrane region" description="Helical" evidence="5">
    <location>
        <begin position="365"/>
        <end position="384"/>
    </location>
</feature>
<evidence type="ECO:0000256" key="3">
    <source>
        <dbReference type="ARBA" id="ARBA00022989"/>
    </source>
</evidence>
<feature type="transmembrane region" description="Helical" evidence="5">
    <location>
        <begin position="330"/>
        <end position="353"/>
    </location>
</feature>
<feature type="transmembrane region" description="Helical" evidence="5">
    <location>
        <begin position="7"/>
        <end position="26"/>
    </location>
</feature>
<dbReference type="PANTHER" id="PTHR23503">
    <property type="entry name" value="SOLUTE CARRIER FAMILY 2"/>
    <property type="match status" value="1"/>
</dbReference>
<accession>A0A975DC78</accession>
<evidence type="ECO:0000256" key="1">
    <source>
        <dbReference type="ARBA" id="ARBA00022448"/>
    </source>
</evidence>
<feature type="transmembrane region" description="Helical" evidence="5">
    <location>
        <begin position="75"/>
        <end position="94"/>
    </location>
</feature>
<dbReference type="InterPro" id="IPR011701">
    <property type="entry name" value="MFS"/>
</dbReference>
<feature type="transmembrane region" description="Helical" evidence="5">
    <location>
        <begin position="165"/>
        <end position="183"/>
    </location>
</feature>
<dbReference type="EMBL" id="CP072110">
    <property type="protein sequence ID" value="QTH64475.1"/>
    <property type="molecule type" value="Genomic_DNA"/>
</dbReference>
<keyword evidence="2 5" id="KW-0812">Transmembrane</keyword>
<name>A0A975DC78_9GAMM</name>
<dbReference type="Proteomes" id="UP000682739">
    <property type="component" value="Chromosome"/>
</dbReference>
<evidence type="ECO:0000256" key="5">
    <source>
        <dbReference type="SAM" id="Phobius"/>
    </source>
</evidence>
<reference evidence="7" key="1">
    <citation type="submission" date="2021-03" db="EMBL/GenBank/DDBJ databases">
        <title>Description of Psychrosphaera ytuae sp. nov. isolated from deep sea sediment of South China Sea.</title>
        <authorList>
            <person name="Zhang J."/>
            <person name="Xu X.-D."/>
        </authorList>
    </citation>
    <scope>NUCLEOTIDE SEQUENCE</scope>
    <source>
        <strain evidence="7">MTZ26</strain>
    </source>
</reference>
<feature type="transmembrane region" description="Helical" evidence="5">
    <location>
        <begin position="244"/>
        <end position="264"/>
    </location>
</feature>
<dbReference type="SUPFAM" id="SSF103473">
    <property type="entry name" value="MFS general substrate transporter"/>
    <property type="match status" value="1"/>
</dbReference>
<protein>
    <submittedName>
        <fullName evidence="7">MFS transporter</fullName>
    </submittedName>
</protein>
<dbReference type="AlphaFoldDB" id="A0A975DC78"/>
<evidence type="ECO:0000313" key="7">
    <source>
        <dbReference type="EMBL" id="QTH64475.1"/>
    </source>
</evidence>
<evidence type="ECO:0000256" key="4">
    <source>
        <dbReference type="ARBA" id="ARBA00023136"/>
    </source>
</evidence>